<reference evidence="2 3" key="1">
    <citation type="submission" date="2019-12" db="EMBL/GenBank/DDBJ databases">
        <authorList>
            <person name="Reyes-Prieto M."/>
        </authorList>
    </citation>
    <scope>NUCLEOTIDE SEQUENCE [LARGE SCALE GENOMIC DNA]</scope>
    <source>
        <strain evidence="2">HF14-78462</strain>
    </source>
</reference>
<dbReference type="RefSeq" id="WP_159598883.1">
    <property type="nucleotide sequence ID" value="NZ_CACSAS010000001.1"/>
</dbReference>
<dbReference type="InterPro" id="IPR010642">
    <property type="entry name" value="Invasion_prot_B"/>
</dbReference>
<dbReference type="EMBL" id="CACSAS010000001">
    <property type="protein sequence ID" value="CAA0097866.1"/>
    <property type="molecule type" value="Genomic_DNA"/>
</dbReference>
<name>A0A5S9P3F8_9HYPH</name>
<organism evidence="2 3">
    <name type="scientific">Starkeya nomas</name>
    <dbReference type="NCBI Taxonomy" id="2666134"/>
    <lineage>
        <taxon>Bacteria</taxon>
        <taxon>Pseudomonadati</taxon>
        <taxon>Pseudomonadota</taxon>
        <taxon>Alphaproteobacteria</taxon>
        <taxon>Hyphomicrobiales</taxon>
        <taxon>Xanthobacteraceae</taxon>
        <taxon>Starkeya</taxon>
    </lineage>
</organism>
<gene>
    <name evidence="2" type="ORF">STARVERO_02204</name>
</gene>
<evidence type="ECO:0008006" key="4">
    <source>
        <dbReference type="Google" id="ProtNLM"/>
    </source>
</evidence>
<dbReference type="InterPro" id="IPR038696">
    <property type="entry name" value="IalB_sf"/>
</dbReference>
<dbReference type="Pfam" id="PF06776">
    <property type="entry name" value="IalB"/>
    <property type="match status" value="1"/>
</dbReference>
<dbReference type="Gene3D" id="2.60.40.1880">
    <property type="entry name" value="Invasion associated locus B (IalB) protein"/>
    <property type="match status" value="1"/>
</dbReference>
<evidence type="ECO:0000313" key="2">
    <source>
        <dbReference type="EMBL" id="CAA0097866.1"/>
    </source>
</evidence>
<accession>A0A5S9P3F8</accession>
<evidence type="ECO:0000256" key="1">
    <source>
        <dbReference type="SAM" id="SignalP"/>
    </source>
</evidence>
<keyword evidence="3" id="KW-1185">Reference proteome</keyword>
<sequence length="167" mass="18052">MIGRTAVALSMLIFANVEVGAAQVTEMGKFDDWGAYAYKVDGKPTCYAVSWPSTARPTHLDHGEVAFFVTAKESRQSRTQVSLQTGYDLAEGSRVVASIGDDTFTLFTEGKGAWLHRAEREPAFLQAMRSGAEMAITATSARGNETSYVFSLDGVTAATNRILSRCP</sequence>
<keyword evidence="1" id="KW-0732">Signal</keyword>
<proteinExistence type="predicted"/>
<feature type="signal peptide" evidence="1">
    <location>
        <begin position="1"/>
        <end position="21"/>
    </location>
</feature>
<dbReference type="AlphaFoldDB" id="A0A5S9P3F8"/>
<feature type="chain" id="PRO_5024889329" description="Invasion associated locus B (IalB) protein" evidence="1">
    <location>
        <begin position="22"/>
        <end position="167"/>
    </location>
</feature>
<evidence type="ECO:0000313" key="3">
    <source>
        <dbReference type="Proteomes" id="UP000433050"/>
    </source>
</evidence>
<dbReference type="Proteomes" id="UP000433050">
    <property type="component" value="Unassembled WGS sequence"/>
</dbReference>
<protein>
    <recommendedName>
        <fullName evidence="4">Invasion associated locus B (IalB) protein</fullName>
    </recommendedName>
</protein>